<dbReference type="EMBL" id="JACHCB010000006">
    <property type="protein sequence ID" value="MBB6110016.1"/>
    <property type="molecule type" value="Genomic_DNA"/>
</dbReference>
<accession>A0ABR6PK49</accession>
<name>A0ABR6PK49_9SPHI</name>
<gene>
    <name evidence="1" type="ORF">HDF23_002772</name>
</gene>
<reference evidence="1 2" key="1">
    <citation type="submission" date="2020-08" db="EMBL/GenBank/DDBJ databases">
        <title>Genomic Encyclopedia of Type Strains, Phase IV (KMG-V): Genome sequencing to study the core and pangenomes of soil and plant-associated prokaryotes.</title>
        <authorList>
            <person name="Whitman W."/>
        </authorList>
    </citation>
    <scope>NUCLEOTIDE SEQUENCE [LARGE SCALE GENOMIC DNA]</scope>
    <source>
        <strain evidence="1 2">ANJLi2</strain>
    </source>
</reference>
<comment type="caution">
    <text evidence="1">The sequence shown here is derived from an EMBL/GenBank/DDBJ whole genome shotgun (WGS) entry which is preliminary data.</text>
</comment>
<evidence type="ECO:0000313" key="2">
    <source>
        <dbReference type="Proteomes" id="UP000541583"/>
    </source>
</evidence>
<dbReference type="Proteomes" id="UP000541583">
    <property type="component" value="Unassembled WGS sequence"/>
</dbReference>
<proteinExistence type="predicted"/>
<organism evidence="1 2">
    <name type="scientific">Mucilaginibacter lappiensis</name>
    <dbReference type="NCBI Taxonomy" id="354630"/>
    <lineage>
        <taxon>Bacteria</taxon>
        <taxon>Pseudomonadati</taxon>
        <taxon>Bacteroidota</taxon>
        <taxon>Sphingobacteriia</taxon>
        <taxon>Sphingobacteriales</taxon>
        <taxon>Sphingobacteriaceae</taxon>
        <taxon>Mucilaginibacter</taxon>
    </lineage>
</organism>
<evidence type="ECO:0000313" key="1">
    <source>
        <dbReference type="EMBL" id="MBB6110016.1"/>
    </source>
</evidence>
<keyword evidence="2" id="KW-1185">Reference proteome</keyword>
<sequence>METLLKNSKAIIRCFNKKVIKEGNARVFQDIKH</sequence>
<protein>
    <submittedName>
        <fullName evidence="1">Uncharacterized protein</fullName>
    </submittedName>
</protein>